<evidence type="ECO:0000313" key="8">
    <source>
        <dbReference type="EMBL" id="KAF2096213.1"/>
    </source>
</evidence>
<gene>
    <name evidence="8" type="ORF">NA57DRAFT_59270</name>
</gene>
<dbReference type="SUPFAM" id="SSF54373">
    <property type="entry name" value="FAD-linked reductases, C-terminal domain"/>
    <property type="match status" value="1"/>
</dbReference>
<dbReference type="Pfam" id="PF01266">
    <property type="entry name" value="DAO"/>
    <property type="match status" value="1"/>
</dbReference>
<feature type="binding site" evidence="6">
    <location>
        <position position="233"/>
    </location>
    <ligand>
        <name>D-dopa</name>
        <dbReference type="ChEBI" id="CHEBI:149689"/>
    </ligand>
</feature>
<dbReference type="GO" id="GO:0003884">
    <property type="term" value="F:D-amino-acid oxidase activity"/>
    <property type="evidence" value="ECO:0007669"/>
    <property type="project" value="InterPro"/>
</dbReference>
<dbReference type="PIRSF" id="PIRSF000189">
    <property type="entry name" value="D-aa_oxidase"/>
    <property type="match status" value="1"/>
</dbReference>
<dbReference type="PROSITE" id="PS00677">
    <property type="entry name" value="DAO"/>
    <property type="match status" value="1"/>
</dbReference>
<proteinExistence type="inferred from homology"/>
<dbReference type="PANTHER" id="PTHR11530:SF11">
    <property type="entry name" value="D-ASPARTATE OXIDASE"/>
    <property type="match status" value="1"/>
</dbReference>
<feature type="binding site" evidence="6">
    <location>
        <begin position="51"/>
        <end position="52"/>
    </location>
    <ligand>
        <name>FAD</name>
        <dbReference type="ChEBI" id="CHEBI:57692"/>
    </ligand>
</feature>
<feature type="binding site" evidence="6">
    <location>
        <position position="189"/>
    </location>
    <ligand>
        <name>FAD</name>
        <dbReference type="ChEBI" id="CHEBI:57692"/>
    </ligand>
</feature>
<organism evidence="8 9">
    <name type="scientific">Rhizodiscina lignyota</name>
    <dbReference type="NCBI Taxonomy" id="1504668"/>
    <lineage>
        <taxon>Eukaryota</taxon>
        <taxon>Fungi</taxon>
        <taxon>Dikarya</taxon>
        <taxon>Ascomycota</taxon>
        <taxon>Pezizomycotina</taxon>
        <taxon>Dothideomycetes</taxon>
        <taxon>Pleosporomycetidae</taxon>
        <taxon>Aulographales</taxon>
        <taxon>Rhizodiscinaceae</taxon>
        <taxon>Rhizodiscina</taxon>
    </lineage>
</organism>
<accession>A0A9P4IA11</accession>
<comment type="similarity">
    <text evidence="2">Belongs to the DAMOX/DASOX family.</text>
</comment>
<dbReference type="GO" id="GO:0019478">
    <property type="term" value="P:D-amino acid catabolic process"/>
    <property type="evidence" value="ECO:0007669"/>
    <property type="project" value="TreeGrafter"/>
</dbReference>
<evidence type="ECO:0000259" key="7">
    <source>
        <dbReference type="Pfam" id="PF01266"/>
    </source>
</evidence>
<evidence type="ECO:0000313" key="9">
    <source>
        <dbReference type="Proteomes" id="UP000799772"/>
    </source>
</evidence>
<sequence length="357" mass="39256">MASLSSNDSIVIVGAGIIGLNVALVLSERGYGQSIAVVAEHFPGDTSLNYTSPWAGCNFSAISGTDATALRWDRLGYDHLSRLASVRSEEAYVHWTPSIELWDEDVPRDKIQHMSEYLRDFRILPEAELPKGVKFAVSFTTLTVNAPEHIKYLHRRLQDQYGVRFVRKRLPSIQSAYASPSTKIVFNCTGIASGTLPGVEDPKCYPTRGQVVLVKAPHIQTNMMRHGADYETYVIPRPGSNGNVILGGYMQKRVSDGSTYAFEVESILARTRDLSLEIRQQEPELLGTFAGLRPSREGGARVERDEVVIDGQKCALVHNYGAGGTGFQAGYGMALESVAIVEDVLHQIQNSMPRANL</sequence>
<dbReference type="Gene3D" id="3.40.50.720">
    <property type="entry name" value="NAD(P)-binding Rossmann-like Domain"/>
    <property type="match status" value="1"/>
</dbReference>
<keyword evidence="3" id="KW-0285">Flavoprotein</keyword>
<dbReference type="AlphaFoldDB" id="A0A9P4IA11"/>
<dbReference type="OrthoDB" id="2015447at2759"/>
<evidence type="ECO:0000256" key="1">
    <source>
        <dbReference type="ARBA" id="ARBA00001974"/>
    </source>
</evidence>
<protein>
    <submittedName>
        <fullName evidence="8">FAD dependent oxidoreductase</fullName>
    </submittedName>
</protein>
<name>A0A9P4IA11_9PEZI</name>
<dbReference type="EMBL" id="ML978130">
    <property type="protein sequence ID" value="KAF2096213.1"/>
    <property type="molecule type" value="Genomic_DNA"/>
</dbReference>
<dbReference type="Gene3D" id="3.30.9.10">
    <property type="entry name" value="D-Amino Acid Oxidase, subunit A, domain 2"/>
    <property type="match status" value="1"/>
</dbReference>
<comment type="caution">
    <text evidence="8">The sequence shown here is derived from an EMBL/GenBank/DDBJ whole genome shotgun (WGS) entry which is preliminary data.</text>
</comment>
<keyword evidence="4 6" id="KW-0274">FAD</keyword>
<evidence type="ECO:0000256" key="3">
    <source>
        <dbReference type="ARBA" id="ARBA00022630"/>
    </source>
</evidence>
<feature type="binding site" evidence="6">
    <location>
        <position position="226"/>
    </location>
    <ligand>
        <name>D-dopa</name>
        <dbReference type="ChEBI" id="CHEBI:149689"/>
    </ligand>
</feature>
<comment type="cofactor">
    <cofactor evidence="1 6">
        <name>FAD</name>
        <dbReference type="ChEBI" id="CHEBI:57692"/>
    </cofactor>
</comment>
<dbReference type="Proteomes" id="UP000799772">
    <property type="component" value="Unassembled WGS sequence"/>
</dbReference>
<feature type="binding site" evidence="6">
    <location>
        <position position="293"/>
    </location>
    <ligand>
        <name>D-dopa</name>
        <dbReference type="ChEBI" id="CHEBI:149689"/>
    </ligand>
</feature>
<feature type="domain" description="FAD dependent oxidoreductase" evidence="7">
    <location>
        <begin position="10"/>
        <end position="334"/>
    </location>
</feature>
<dbReference type="GO" id="GO:0005737">
    <property type="term" value="C:cytoplasm"/>
    <property type="evidence" value="ECO:0007669"/>
    <property type="project" value="TreeGrafter"/>
</dbReference>
<dbReference type="InterPro" id="IPR023209">
    <property type="entry name" value="DAO"/>
</dbReference>
<evidence type="ECO:0000256" key="6">
    <source>
        <dbReference type="PIRSR" id="PIRSR000189-1"/>
    </source>
</evidence>
<dbReference type="InterPro" id="IPR006181">
    <property type="entry name" value="D-amino_acid_oxidase_CS"/>
</dbReference>
<evidence type="ECO:0000256" key="5">
    <source>
        <dbReference type="ARBA" id="ARBA00023002"/>
    </source>
</evidence>
<dbReference type="PANTHER" id="PTHR11530">
    <property type="entry name" value="D-AMINO ACID OXIDASE"/>
    <property type="match status" value="1"/>
</dbReference>
<dbReference type="InterPro" id="IPR006076">
    <property type="entry name" value="FAD-dep_OxRdtase"/>
</dbReference>
<reference evidence="8" key="1">
    <citation type="journal article" date="2020" name="Stud. Mycol.">
        <title>101 Dothideomycetes genomes: a test case for predicting lifestyles and emergence of pathogens.</title>
        <authorList>
            <person name="Haridas S."/>
            <person name="Albert R."/>
            <person name="Binder M."/>
            <person name="Bloem J."/>
            <person name="Labutti K."/>
            <person name="Salamov A."/>
            <person name="Andreopoulos B."/>
            <person name="Baker S."/>
            <person name="Barry K."/>
            <person name="Bills G."/>
            <person name="Bluhm B."/>
            <person name="Cannon C."/>
            <person name="Castanera R."/>
            <person name="Culley D."/>
            <person name="Daum C."/>
            <person name="Ezra D."/>
            <person name="Gonzalez J."/>
            <person name="Henrissat B."/>
            <person name="Kuo A."/>
            <person name="Liang C."/>
            <person name="Lipzen A."/>
            <person name="Lutzoni F."/>
            <person name="Magnuson J."/>
            <person name="Mondo S."/>
            <person name="Nolan M."/>
            <person name="Ohm R."/>
            <person name="Pangilinan J."/>
            <person name="Park H.-J."/>
            <person name="Ramirez L."/>
            <person name="Alfaro M."/>
            <person name="Sun H."/>
            <person name="Tritt A."/>
            <person name="Yoshinaga Y."/>
            <person name="Zwiers L.-H."/>
            <person name="Turgeon B."/>
            <person name="Goodwin S."/>
            <person name="Spatafora J."/>
            <person name="Crous P."/>
            <person name="Grigoriev I."/>
        </authorList>
    </citation>
    <scope>NUCLEOTIDE SEQUENCE</scope>
    <source>
        <strain evidence="8">CBS 133067</strain>
    </source>
</reference>
<evidence type="ECO:0000256" key="2">
    <source>
        <dbReference type="ARBA" id="ARBA00006730"/>
    </source>
</evidence>
<feature type="binding site" evidence="6">
    <location>
        <position position="324"/>
    </location>
    <ligand>
        <name>D-dopa</name>
        <dbReference type="ChEBI" id="CHEBI:149689"/>
    </ligand>
</feature>
<dbReference type="SUPFAM" id="SSF51971">
    <property type="entry name" value="Nucleotide-binding domain"/>
    <property type="match status" value="1"/>
</dbReference>
<dbReference type="GO" id="GO:0071949">
    <property type="term" value="F:FAD binding"/>
    <property type="evidence" value="ECO:0007669"/>
    <property type="project" value="InterPro"/>
</dbReference>
<evidence type="ECO:0000256" key="4">
    <source>
        <dbReference type="ARBA" id="ARBA00022827"/>
    </source>
</evidence>
<keyword evidence="9" id="KW-1185">Reference proteome</keyword>
<keyword evidence="5" id="KW-0560">Oxidoreductase</keyword>